<organism evidence="1 2">
    <name type="scientific">Moniliophthora roreri</name>
    <name type="common">Frosty pod rot fungus</name>
    <name type="synonym">Monilia roreri</name>
    <dbReference type="NCBI Taxonomy" id="221103"/>
    <lineage>
        <taxon>Eukaryota</taxon>
        <taxon>Fungi</taxon>
        <taxon>Dikarya</taxon>
        <taxon>Basidiomycota</taxon>
        <taxon>Agaricomycotina</taxon>
        <taxon>Agaricomycetes</taxon>
        <taxon>Agaricomycetidae</taxon>
        <taxon>Agaricales</taxon>
        <taxon>Marasmiineae</taxon>
        <taxon>Marasmiaceae</taxon>
        <taxon>Moniliophthora</taxon>
    </lineage>
</organism>
<evidence type="ECO:0000313" key="2">
    <source>
        <dbReference type="Proteomes" id="UP000054988"/>
    </source>
</evidence>
<dbReference type="Proteomes" id="UP000054988">
    <property type="component" value="Unassembled WGS sequence"/>
</dbReference>
<dbReference type="EMBL" id="LATX01001371">
    <property type="protein sequence ID" value="KTB42195.1"/>
    <property type="molecule type" value="Genomic_DNA"/>
</dbReference>
<gene>
    <name evidence="1" type="ORF">WG66_5229</name>
</gene>
<sequence length="11" mass="1131">MDPDSAREPGG</sequence>
<comment type="caution">
    <text evidence="1">The sequence shown here is derived from an EMBL/GenBank/DDBJ whole genome shotgun (WGS) entry which is preliminary data.</text>
</comment>
<proteinExistence type="predicted"/>
<protein>
    <submittedName>
        <fullName evidence="1">Uncharacterized protein</fullName>
    </submittedName>
</protein>
<reference evidence="1 2" key="1">
    <citation type="submission" date="2015-12" db="EMBL/GenBank/DDBJ databases">
        <title>Draft genome sequence of Moniliophthora roreri, the causal agent of frosty pod rot of cacao.</title>
        <authorList>
            <person name="Aime M.C."/>
            <person name="Diaz-Valderrama J.R."/>
            <person name="Kijpornyongpan T."/>
            <person name="Phillips-Mora W."/>
        </authorList>
    </citation>
    <scope>NUCLEOTIDE SEQUENCE [LARGE SCALE GENOMIC DNA]</scope>
    <source>
        <strain evidence="1 2">MCA 2952</strain>
    </source>
</reference>
<accession>A0A0W0G0Y1</accession>
<name>A0A0W0G0Y1_MONRR</name>
<evidence type="ECO:0000313" key="1">
    <source>
        <dbReference type="EMBL" id="KTB42195.1"/>
    </source>
</evidence>